<evidence type="ECO:0000256" key="5">
    <source>
        <dbReference type="ARBA" id="ARBA00022898"/>
    </source>
</evidence>
<proteinExistence type="inferred from homology"/>
<dbReference type="Gene3D" id="3.90.1150.10">
    <property type="entry name" value="Aspartate Aminotransferase, domain 1"/>
    <property type="match status" value="1"/>
</dbReference>
<evidence type="ECO:0000256" key="2">
    <source>
        <dbReference type="ARBA" id="ARBA00007970"/>
    </source>
</evidence>
<accession>A0A942E5J9</accession>
<evidence type="ECO:0000256" key="6">
    <source>
        <dbReference type="ARBA" id="ARBA00029440"/>
    </source>
</evidence>
<protein>
    <submittedName>
        <fullName evidence="9">Pyridoxal phosphate-dependent aminotransferase</fullName>
    </submittedName>
</protein>
<dbReference type="GO" id="GO:0008483">
    <property type="term" value="F:transaminase activity"/>
    <property type="evidence" value="ECO:0007669"/>
    <property type="project" value="UniProtKB-KW"/>
</dbReference>
<dbReference type="PANTHER" id="PTHR43643">
    <property type="entry name" value="HISTIDINOL-PHOSPHATE AMINOTRANSFERASE 2"/>
    <property type="match status" value="1"/>
</dbReference>
<keyword evidence="10" id="KW-1185">Reference proteome</keyword>
<feature type="domain" description="Aminotransferase class I/classII large" evidence="8">
    <location>
        <begin position="46"/>
        <end position="363"/>
    </location>
</feature>
<dbReference type="CDD" id="cd00609">
    <property type="entry name" value="AAT_like"/>
    <property type="match status" value="1"/>
</dbReference>
<dbReference type="InterPro" id="IPR050106">
    <property type="entry name" value="HistidinolP_aminotransfase"/>
</dbReference>
<organism evidence="9 10">
    <name type="scientific">Devosia litorisediminis</name>
    <dbReference type="NCBI Taxonomy" id="2829817"/>
    <lineage>
        <taxon>Bacteria</taxon>
        <taxon>Pseudomonadati</taxon>
        <taxon>Pseudomonadota</taxon>
        <taxon>Alphaproteobacteria</taxon>
        <taxon>Hyphomicrobiales</taxon>
        <taxon>Devosiaceae</taxon>
        <taxon>Devosia</taxon>
    </lineage>
</organism>
<keyword evidence="3 9" id="KW-0032">Aminotransferase</keyword>
<comment type="cofactor">
    <cofactor evidence="1 7">
        <name>pyridoxal 5'-phosphate</name>
        <dbReference type="ChEBI" id="CHEBI:597326"/>
    </cofactor>
</comment>
<dbReference type="PROSITE" id="PS00599">
    <property type="entry name" value="AA_TRANSFER_CLASS_2"/>
    <property type="match status" value="1"/>
</dbReference>
<evidence type="ECO:0000256" key="4">
    <source>
        <dbReference type="ARBA" id="ARBA00022679"/>
    </source>
</evidence>
<evidence type="ECO:0000256" key="7">
    <source>
        <dbReference type="RuleBase" id="RU003693"/>
    </source>
</evidence>
<evidence type="ECO:0000313" key="10">
    <source>
        <dbReference type="Proteomes" id="UP000678281"/>
    </source>
</evidence>
<dbReference type="GO" id="GO:0030170">
    <property type="term" value="F:pyridoxal phosphate binding"/>
    <property type="evidence" value="ECO:0007669"/>
    <property type="project" value="InterPro"/>
</dbReference>
<dbReference type="PANTHER" id="PTHR43643:SF3">
    <property type="entry name" value="HISTIDINOL-PHOSPHATE AMINOTRANSFERASE"/>
    <property type="match status" value="1"/>
</dbReference>
<dbReference type="InterPro" id="IPR004839">
    <property type="entry name" value="Aminotransferase_I/II_large"/>
</dbReference>
<name>A0A942E5J9_9HYPH</name>
<dbReference type="EMBL" id="JAGXTP010000001">
    <property type="protein sequence ID" value="MBS3847856.1"/>
    <property type="molecule type" value="Genomic_DNA"/>
</dbReference>
<comment type="similarity">
    <text evidence="2">Belongs to the class-II pyridoxal-phosphate-dependent aminotransferase family. Histidinol-phosphate aminotransferase subfamily.</text>
</comment>
<dbReference type="InterPro" id="IPR015422">
    <property type="entry name" value="PyrdxlP-dep_Trfase_small"/>
</dbReference>
<comment type="pathway">
    <text evidence="6">Amino-acid biosynthesis.</text>
</comment>
<dbReference type="Pfam" id="PF00155">
    <property type="entry name" value="Aminotran_1_2"/>
    <property type="match status" value="1"/>
</dbReference>
<dbReference type="InterPro" id="IPR015424">
    <property type="entry name" value="PyrdxlP-dep_Trfase"/>
</dbReference>
<keyword evidence="5 7" id="KW-0663">Pyridoxal phosphate</keyword>
<evidence type="ECO:0000256" key="1">
    <source>
        <dbReference type="ARBA" id="ARBA00001933"/>
    </source>
</evidence>
<dbReference type="Gene3D" id="3.40.640.10">
    <property type="entry name" value="Type I PLP-dependent aspartate aminotransferase-like (Major domain)"/>
    <property type="match status" value="1"/>
</dbReference>
<keyword evidence="4" id="KW-0808">Transferase</keyword>
<dbReference type="InterPro" id="IPR015421">
    <property type="entry name" value="PyrdxlP-dep_Trfase_major"/>
</dbReference>
<evidence type="ECO:0000256" key="3">
    <source>
        <dbReference type="ARBA" id="ARBA00022576"/>
    </source>
</evidence>
<sequence length="379" mass="39814">MPQTNPRVDPLPRPRLAPIAAALPDTVPFTGPETLERRMGQPFLARLGANESPFGAAPAAQAAMAAALSAGWKYGDPENHDLRHALAGHHGVEPDHIMVGEGIDGLLGLAVRLYAAPGAILVTSLGAYPTLNYHAAGFGARVVSVPYRDNAEDLTALAAMARQHAAAIVYLANPDNPMGSWHSAEAVETFIDAVPTNTLILLDEAYGEFAPQGTLPALDTSRANVLRLRTFSKAYGMAGLRCGYAIGDRQTIGAFNRVRNHFGVNAVAQAGALAALAAPDHLADVLARTGAARTRIAQIATINGLRPLPSATNFVTIDCGRDAAFASGLLDALARQRIFIRKPMAPGLDHCIRISVGSDLELDLLTQVMPNAIAAVPAD</sequence>
<gene>
    <name evidence="9" type="ORF">KD146_04005</name>
</gene>
<evidence type="ECO:0000313" key="9">
    <source>
        <dbReference type="EMBL" id="MBS3847856.1"/>
    </source>
</evidence>
<dbReference type="InterPro" id="IPR001917">
    <property type="entry name" value="Aminotrans_II_pyridoxalP_BS"/>
</dbReference>
<dbReference type="SUPFAM" id="SSF53383">
    <property type="entry name" value="PLP-dependent transferases"/>
    <property type="match status" value="1"/>
</dbReference>
<reference evidence="9" key="1">
    <citation type="submission" date="2021-04" db="EMBL/GenBank/DDBJ databases">
        <title>Devosia litorisediminis sp. nov., isolated from a sand dune.</title>
        <authorList>
            <person name="Park S."/>
            <person name="Yoon J.-H."/>
        </authorList>
    </citation>
    <scope>NUCLEOTIDE SEQUENCE</scope>
    <source>
        <strain evidence="9">BSSL-BM10</strain>
    </source>
</reference>
<dbReference type="NCBIfam" id="NF006014">
    <property type="entry name" value="PRK08153.1"/>
    <property type="match status" value="1"/>
</dbReference>
<dbReference type="AlphaFoldDB" id="A0A942E5J9"/>
<evidence type="ECO:0000259" key="8">
    <source>
        <dbReference type="Pfam" id="PF00155"/>
    </source>
</evidence>
<dbReference type="Proteomes" id="UP000678281">
    <property type="component" value="Unassembled WGS sequence"/>
</dbReference>
<comment type="caution">
    <text evidence="9">The sequence shown here is derived from an EMBL/GenBank/DDBJ whole genome shotgun (WGS) entry which is preliminary data.</text>
</comment>